<keyword evidence="2" id="KW-0732">Signal</keyword>
<evidence type="ECO:0000256" key="2">
    <source>
        <dbReference type="SAM" id="SignalP"/>
    </source>
</evidence>
<dbReference type="EMBL" id="DXFZ01000039">
    <property type="protein sequence ID" value="HIW95493.1"/>
    <property type="molecule type" value="Genomic_DNA"/>
</dbReference>
<feature type="signal peptide" evidence="2">
    <location>
        <begin position="1"/>
        <end position="27"/>
    </location>
</feature>
<organism evidence="4 5">
    <name type="scientific">Candidatus Corynebacterium gallistercoris</name>
    <dbReference type="NCBI Taxonomy" id="2838530"/>
    <lineage>
        <taxon>Bacteria</taxon>
        <taxon>Bacillati</taxon>
        <taxon>Actinomycetota</taxon>
        <taxon>Actinomycetes</taxon>
        <taxon>Mycobacteriales</taxon>
        <taxon>Corynebacteriaceae</taxon>
        <taxon>Corynebacterium</taxon>
    </lineage>
</organism>
<dbReference type="InterPro" id="IPR039424">
    <property type="entry name" value="SBP_5"/>
</dbReference>
<dbReference type="InterPro" id="IPR006311">
    <property type="entry name" value="TAT_signal"/>
</dbReference>
<dbReference type="GO" id="GO:1904680">
    <property type="term" value="F:peptide transmembrane transporter activity"/>
    <property type="evidence" value="ECO:0007669"/>
    <property type="project" value="TreeGrafter"/>
</dbReference>
<protein>
    <submittedName>
        <fullName evidence="4">Peptide ABC transporter</fullName>
    </submittedName>
</protein>
<dbReference type="InterPro" id="IPR000914">
    <property type="entry name" value="SBP_5_dom"/>
</dbReference>
<dbReference type="PROSITE" id="PS51318">
    <property type="entry name" value="TAT"/>
    <property type="match status" value="1"/>
</dbReference>
<dbReference type="Gene3D" id="3.40.190.10">
    <property type="entry name" value="Periplasmic binding protein-like II"/>
    <property type="match status" value="1"/>
</dbReference>
<evidence type="ECO:0000313" key="5">
    <source>
        <dbReference type="Proteomes" id="UP000824189"/>
    </source>
</evidence>
<dbReference type="PANTHER" id="PTHR30290">
    <property type="entry name" value="PERIPLASMIC BINDING COMPONENT OF ABC TRANSPORTER"/>
    <property type="match status" value="1"/>
</dbReference>
<reference evidence="4" key="2">
    <citation type="submission" date="2021-04" db="EMBL/GenBank/DDBJ databases">
        <authorList>
            <person name="Gilroy R."/>
        </authorList>
    </citation>
    <scope>NUCLEOTIDE SEQUENCE</scope>
    <source>
        <strain evidence="4">4376</strain>
    </source>
</reference>
<evidence type="ECO:0000259" key="3">
    <source>
        <dbReference type="Pfam" id="PF00496"/>
    </source>
</evidence>
<comment type="caution">
    <text evidence="4">The sequence shown here is derived from an EMBL/GenBank/DDBJ whole genome shotgun (WGS) entry which is preliminary data.</text>
</comment>
<feature type="region of interest" description="Disordered" evidence="1">
    <location>
        <begin position="525"/>
        <end position="546"/>
    </location>
</feature>
<dbReference type="SUPFAM" id="SSF53850">
    <property type="entry name" value="Periplasmic binding protein-like II"/>
    <property type="match status" value="1"/>
</dbReference>
<feature type="domain" description="Solute-binding protein family 5" evidence="3">
    <location>
        <begin position="87"/>
        <end position="446"/>
    </location>
</feature>
<name>A0A9D1RWD3_9CORY</name>
<dbReference type="AlphaFoldDB" id="A0A9D1RWD3"/>
<dbReference type="GO" id="GO:0015833">
    <property type="term" value="P:peptide transport"/>
    <property type="evidence" value="ECO:0007669"/>
    <property type="project" value="TreeGrafter"/>
</dbReference>
<accession>A0A9D1RWD3</accession>
<reference evidence="4" key="1">
    <citation type="journal article" date="2021" name="PeerJ">
        <title>Extensive microbial diversity within the chicken gut microbiome revealed by metagenomics and culture.</title>
        <authorList>
            <person name="Gilroy R."/>
            <person name="Ravi A."/>
            <person name="Getino M."/>
            <person name="Pursley I."/>
            <person name="Horton D.L."/>
            <person name="Alikhan N.F."/>
            <person name="Baker D."/>
            <person name="Gharbi K."/>
            <person name="Hall N."/>
            <person name="Watson M."/>
            <person name="Adriaenssens E.M."/>
            <person name="Foster-Nyarko E."/>
            <person name="Jarju S."/>
            <person name="Secka A."/>
            <person name="Antonio M."/>
            <person name="Oren A."/>
            <person name="Chaudhuri R.R."/>
            <person name="La Ragione R."/>
            <person name="Hildebrand F."/>
            <person name="Pallen M.J."/>
        </authorList>
    </citation>
    <scope>NUCLEOTIDE SEQUENCE</scope>
    <source>
        <strain evidence="4">4376</strain>
    </source>
</reference>
<sequence length="546" mass="58111">MKANSRRAVLGAMGVLALTATACSSDADRPGAAPPPQFGYVVPGELVTTNAGTGLGVATDAVKISARLYPGAFIAGPNEQLLPNTDLVTATRSGEDPKRVDYVINKDATYSDGAPVVCDDYLLTYTASTRPDLFGADMPLFSQVAAIDCVAGSKKFAVHFQEGFGDRYRELFNAGTVMPAHTVLEHAEGLGDGSDVVSVLASGDPSALQALGASWQETFRVDGTDPATVPTSGPYRITSWTDDGGLVLETNPEWKGVKPAQSPIHMWPGSKDASALAEDNQLAVADLDFEQTPEDMGLTEPEYVSEKLDSSRVDTLRLWADGPLASAEGRRALNACIDRGTIAEALKKHSDVTVKTTGLRVVHPTHPLAPQLSDIAEANARVDMEQAKQLEGATIRIGYLESSSRYKVIVDAVKDSCAAAGITIENVPVTADDFGQLGQDYDVLLDTRSAFGRNSATNANIGSKLNDIRRAEQELADEAITIPLTTEPRSLVVEQHVHNVVDNAGDGGVSWNMDRWVESETTIHELNDAPEDQTAESHTSGPKDPV</sequence>
<evidence type="ECO:0000313" key="4">
    <source>
        <dbReference type="EMBL" id="HIW95493.1"/>
    </source>
</evidence>
<dbReference type="Proteomes" id="UP000824189">
    <property type="component" value="Unassembled WGS sequence"/>
</dbReference>
<feature type="chain" id="PRO_5039176661" evidence="2">
    <location>
        <begin position="28"/>
        <end position="546"/>
    </location>
</feature>
<dbReference type="PROSITE" id="PS51257">
    <property type="entry name" value="PROKAR_LIPOPROTEIN"/>
    <property type="match status" value="1"/>
</dbReference>
<dbReference type="PANTHER" id="PTHR30290:SF65">
    <property type="entry name" value="MONOACYL PHOSPHATIDYLINOSITOL TETRAMANNOSIDE-BINDING PROTEIN LPQW-RELATED"/>
    <property type="match status" value="1"/>
</dbReference>
<proteinExistence type="predicted"/>
<evidence type="ECO:0000256" key="1">
    <source>
        <dbReference type="SAM" id="MobiDB-lite"/>
    </source>
</evidence>
<dbReference type="Gene3D" id="3.10.105.10">
    <property type="entry name" value="Dipeptide-binding Protein, Domain 3"/>
    <property type="match status" value="1"/>
</dbReference>
<gene>
    <name evidence="4" type="ORF">H9867_03260</name>
</gene>
<dbReference type="Pfam" id="PF00496">
    <property type="entry name" value="SBP_bac_5"/>
    <property type="match status" value="1"/>
</dbReference>